<keyword evidence="1" id="KW-0812">Transmembrane</keyword>
<name>A0A7S1SN88_9CHLO</name>
<reference evidence="2" key="1">
    <citation type="submission" date="2021-01" db="EMBL/GenBank/DDBJ databases">
        <authorList>
            <person name="Corre E."/>
            <person name="Pelletier E."/>
            <person name="Niang G."/>
            <person name="Scheremetjew M."/>
            <person name="Finn R."/>
            <person name="Kale V."/>
            <person name="Holt S."/>
            <person name="Cochrane G."/>
            <person name="Meng A."/>
            <person name="Brown T."/>
            <person name="Cohen L."/>
        </authorList>
    </citation>
    <scope>NUCLEOTIDE SEQUENCE</scope>
    <source>
        <strain evidence="2">PLY429</strain>
    </source>
</reference>
<feature type="transmembrane region" description="Helical" evidence="1">
    <location>
        <begin position="90"/>
        <end position="111"/>
    </location>
</feature>
<dbReference type="Pfam" id="PF15159">
    <property type="entry name" value="PIG-Y"/>
    <property type="match status" value="1"/>
</dbReference>
<feature type="transmembrane region" description="Helical" evidence="1">
    <location>
        <begin position="48"/>
        <end position="70"/>
    </location>
</feature>
<dbReference type="InterPro" id="IPR029164">
    <property type="entry name" value="PIG-Y"/>
</dbReference>
<organism evidence="2">
    <name type="scientific">Tetraselmis chuii</name>
    <dbReference type="NCBI Taxonomy" id="63592"/>
    <lineage>
        <taxon>Eukaryota</taxon>
        <taxon>Viridiplantae</taxon>
        <taxon>Chlorophyta</taxon>
        <taxon>core chlorophytes</taxon>
        <taxon>Chlorodendrophyceae</taxon>
        <taxon>Chlorodendrales</taxon>
        <taxon>Chlorodendraceae</taxon>
        <taxon>Tetraselmis</taxon>
    </lineage>
</organism>
<evidence type="ECO:0000313" key="2">
    <source>
        <dbReference type="EMBL" id="CAD9201525.1"/>
    </source>
</evidence>
<proteinExistence type="predicted"/>
<keyword evidence="1" id="KW-1133">Transmembrane helix</keyword>
<dbReference type="PANTHER" id="PTHR36485:SF1">
    <property type="entry name" value="TRANSMEMBRANE PROTEIN"/>
    <property type="match status" value="1"/>
</dbReference>
<protein>
    <submittedName>
        <fullName evidence="2">Uncharacterized protein</fullName>
    </submittedName>
</protein>
<evidence type="ECO:0000256" key="1">
    <source>
        <dbReference type="SAM" id="Phobius"/>
    </source>
</evidence>
<dbReference type="PANTHER" id="PTHR36485">
    <property type="entry name" value="OS01G0939000 PROTEIN"/>
    <property type="match status" value="1"/>
</dbReference>
<sequence>MTRSSWYWRDSGEALQQRWRRVASTHCLSDLAQDEGADTLQRSMGTALLGLHLLGISAIVLVFGLFAVMGSKLAPPFEHPVLKAIQEDTYYCLLVPMTLPVTVIAVIVNWISMKLFKHNS</sequence>
<gene>
    <name evidence="2" type="ORF">TCHU04912_LOCUS3758</name>
</gene>
<keyword evidence="1" id="KW-0472">Membrane</keyword>
<accession>A0A7S1SN88</accession>
<dbReference type="AlphaFoldDB" id="A0A7S1SN88"/>
<dbReference type="EMBL" id="HBGG01007560">
    <property type="protein sequence ID" value="CAD9201525.1"/>
    <property type="molecule type" value="Transcribed_RNA"/>
</dbReference>